<sequence>MSAVLEEIQSAGKVSRGETVLLRGKFKGLAQPTLVKVRFNGESVDADVYTDQQGYFVTEFPANVTKVGMYPITVELKESTEAGTVVTGETEVRITR</sequence>
<evidence type="ECO:0000313" key="1">
    <source>
        <dbReference type="EMBL" id="AGB07311.1"/>
    </source>
</evidence>
<evidence type="ECO:0000313" key="2">
    <source>
        <dbReference type="Proteomes" id="UP000272155"/>
    </source>
</evidence>
<reference evidence="1 2" key="1">
    <citation type="submission" date="2012-11" db="EMBL/GenBank/DDBJ databases">
        <title>Complete genome sequence of a novel phiKZ-like Vibrio phage.</title>
        <authorList>
            <person name="Luo Z."/>
            <person name="Yu Y."/>
        </authorList>
    </citation>
    <scope>NUCLEOTIDE SEQUENCE [LARGE SCALE GENOMIC DNA]</scope>
</reference>
<name>V9M0E0_9CAUD</name>
<keyword evidence="2" id="KW-1185">Reference proteome</keyword>
<dbReference type="EMBL" id="KC131130">
    <property type="protein sequence ID" value="AGB07311.1"/>
    <property type="molecule type" value="Genomic_DNA"/>
</dbReference>
<accession>V9M0E0</accession>
<organism evidence="1 2">
    <name type="scientific">Vibrio phage VP4B</name>
    <dbReference type="NCBI Taxonomy" id="1262540"/>
    <lineage>
        <taxon>Viruses</taxon>
        <taxon>Duplodnaviria</taxon>
        <taxon>Heunggongvirae</taxon>
        <taxon>Uroviricota</taxon>
        <taxon>Caudoviricetes</taxon>
        <taxon>Chimalliviridae</taxon>
        <taxon>Gorgonvirinae</taxon>
        <taxon>Tidunavirus</taxon>
        <taxon>Tidunavirus VP4B</taxon>
    </lineage>
</organism>
<dbReference type="OrthoDB" id="29008at10239"/>
<dbReference type="GeneID" id="40103073"/>
<proteinExistence type="predicted"/>
<dbReference type="RefSeq" id="YP_009626173.1">
    <property type="nucleotide sequence ID" value="NC_042136.1"/>
</dbReference>
<dbReference type="Proteomes" id="UP000272155">
    <property type="component" value="Segment"/>
</dbReference>
<dbReference type="KEGG" id="vg:40103073"/>
<protein>
    <submittedName>
        <fullName evidence="1">Uncharacterized protein</fullName>
    </submittedName>
</protein>